<evidence type="ECO:0000256" key="5">
    <source>
        <dbReference type="ARBA" id="ARBA00022723"/>
    </source>
</evidence>
<dbReference type="FunFam" id="3.30.230.70:FF:000002">
    <property type="entry name" value="Polyribonucleotide nucleotidyltransferase"/>
    <property type="match status" value="1"/>
</dbReference>
<keyword evidence="6 8" id="KW-0460">Magnesium</keyword>
<comment type="cofactor">
    <cofactor evidence="8">
        <name>Mg(2+)</name>
        <dbReference type="ChEBI" id="CHEBI:18420"/>
    </cofactor>
</comment>
<evidence type="ECO:0000256" key="7">
    <source>
        <dbReference type="ARBA" id="ARBA00022884"/>
    </source>
</evidence>
<dbReference type="FunFam" id="3.30.230.70:FF:000001">
    <property type="entry name" value="Polyribonucleotide nucleotidyltransferase"/>
    <property type="match status" value="1"/>
</dbReference>
<dbReference type="Pfam" id="PF03725">
    <property type="entry name" value="RNase_PH_C"/>
    <property type="match status" value="1"/>
</dbReference>
<dbReference type="Gene3D" id="3.30.1370.10">
    <property type="entry name" value="K Homology domain, type 1"/>
    <property type="match status" value="1"/>
</dbReference>
<dbReference type="InterPro" id="IPR036345">
    <property type="entry name" value="ExoRNase_PH_dom2_sf"/>
</dbReference>
<accession>A0A497E441</accession>
<dbReference type="CDD" id="cd02393">
    <property type="entry name" value="KH-I_PNPase"/>
    <property type="match status" value="1"/>
</dbReference>
<dbReference type="Pfam" id="PF00575">
    <property type="entry name" value="S1"/>
    <property type="match status" value="1"/>
</dbReference>
<dbReference type="SUPFAM" id="SSF54791">
    <property type="entry name" value="Eukaryotic type KH-domain (KH-domain type I)"/>
    <property type="match status" value="1"/>
</dbReference>
<dbReference type="SUPFAM" id="SSF55666">
    <property type="entry name" value="Ribonuclease PH domain 2-like"/>
    <property type="match status" value="2"/>
</dbReference>
<evidence type="ECO:0000256" key="2">
    <source>
        <dbReference type="ARBA" id="ARBA00022490"/>
    </source>
</evidence>
<keyword evidence="4 8" id="KW-0548">Nucleotidyltransferase</keyword>
<dbReference type="SUPFAM" id="SSF46915">
    <property type="entry name" value="Polynucleotide phosphorylase/guanosine pentaphosphate synthase (PNPase/GPSI), domain 3"/>
    <property type="match status" value="1"/>
</dbReference>
<evidence type="ECO:0000259" key="9">
    <source>
        <dbReference type="PROSITE" id="PS50126"/>
    </source>
</evidence>
<dbReference type="InterPro" id="IPR020568">
    <property type="entry name" value="Ribosomal_Su5_D2-typ_SF"/>
</dbReference>
<dbReference type="PANTHER" id="PTHR11252:SF0">
    <property type="entry name" value="POLYRIBONUCLEOTIDE NUCLEOTIDYLTRANSFERASE 1, MITOCHONDRIAL"/>
    <property type="match status" value="1"/>
</dbReference>
<dbReference type="CDD" id="cd11363">
    <property type="entry name" value="RNase_PH_PNPase_1"/>
    <property type="match status" value="1"/>
</dbReference>
<keyword evidence="2 8" id="KW-0963">Cytoplasm</keyword>
<organism evidence="10 11">
    <name type="scientific">Aerophobetes bacterium</name>
    <dbReference type="NCBI Taxonomy" id="2030807"/>
    <lineage>
        <taxon>Bacteria</taxon>
        <taxon>Candidatus Aerophobota</taxon>
    </lineage>
</organism>
<dbReference type="GO" id="GO:0000175">
    <property type="term" value="F:3'-5'-RNA exonuclease activity"/>
    <property type="evidence" value="ECO:0007669"/>
    <property type="project" value="TreeGrafter"/>
</dbReference>
<sequence>MKEDNVTKIEKEINGKILRLETGRVAKRSSGSVVVHYGDTIVLVTAVVSPLVKEEMDFLPLVVDYQEKAYAVGKIPGGFFKREGKPSDEEILSSRLIDRSVRPLFPKGFQNEVQIIATVLSASESNQPPVLSIIGASVALCISGLPVQPIAGIRIGKIGDRFLINPTDKELEKSQINLVVAGSEDGLIMVEGSANKAREKIVLEALQEAHSHIRSIIQMEKEFISRVGRKEIEFSVHQIEEELRKKVTECAWNEIEAIEEGWSEEEKESYLEMVKEEVLEKLLPDYPEKERDILEVLDELKKKKVRELILQKGKRWDGRGIDEIRPISCEVAILPRTHGSALFTRGGTQALVVATLGTSADEQMIDGLQKEEIFKKFMFHYNFPPFSTGETRRLRAPGRREIGHGALAEKALIPVLPENDSFPYTIRLVSDILESNGSSSMASVCGGSLCLMDAGVPISEHVSGVGMGLVKEGDKAIILTDIQGLEDHLGDMDFKVAGTKEGITALQLDIKISGVSLEILEEALIKARRARELILQKMEEVIRRPRPNISSYAPHIAILPIPMEKIGELIGPGGKVIKKIIKESGAKIEIDDMEGKVTVSSEDERGVRLALKMIKGIIEEPKVGQVYLAEVKKVTDFGAFVEIMPGKEGLVHISELSDKFVKNVSEVVKVGDKIRVKLIGIDALGRLNFSKKRAEQGGTINRS</sequence>
<evidence type="ECO:0000256" key="8">
    <source>
        <dbReference type="HAMAP-Rule" id="MF_01595"/>
    </source>
</evidence>
<feature type="binding site" evidence="8">
    <location>
        <position position="487"/>
    </location>
    <ligand>
        <name>Mg(2+)</name>
        <dbReference type="ChEBI" id="CHEBI:18420"/>
    </ligand>
</feature>
<dbReference type="InterPro" id="IPR036456">
    <property type="entry name" value="PNPase_PH_RNA-bd_sf"/>
</dbReference>
<dbReference type="GO" id="GO:0003723">
    <property type="term" value="F:RNA binding"/>
    <property type="evidence" value="ECO:0007669"/>
    <property type="project" value="UniProtKB-UniRule"/>
</dbReference>
<dbReference type="GO" id="GO:0000287">
    <property type="term" value="F:magnesium ion binding"/>
    <property type="evidence" value="ECO:0007669"/>
    <property type="project" value="UniProtKB-UniRule"/>
</dbReference>
<comment type="function">
    <text evidence="8">Involved in mRNA degradation. Catalyzes the phosphorolysis of single-stranded polyribonucleotides processively in the 3'- to 5'-direction.</text>
</comment>
<dbReference type="InterPro" id="IPR012340">
    <property type="entry name" value="NA-bd_OB-fold"/>
</dbReference>
<dbReference type="NCBIfam" id="TIGR03591">
    <property type="entry name" value="polynuc_phos"/>
    <property type="match status" value="1"/>
</dbReference>
<evidence type="ECO:0000256" key="4">
    <source>
        <dbReference type="ARBA" id="ARBA00022695"/>
    </source>
</evidence>
<feature type="domain" description="S1 motif" evidence="9">
    <location>
        <begin position="624"/>
        <end position="692"/>
    </location>
</feature>
<dbReference type="AlphaFoldDB" id="A0A497E441"/>
<dbReference type="Pfam" id="PF01138">
    <property type="entry name" value="RNase_PH"/>
    <property type="match status" value="2"/>
</dbReference>
<dbReference type="InterPro" id="IPR001247">
    <property type="entry name" value="ExoRNase_PH_dom1"/>
</dbReference>
<dbReference type="InterPro" id="IPR027408">
    <property type="entry name" value="PNPase/RNase_PH_dom_sf"/>
</dbReference>
<dbReference type="InterPro" id="IPR015848">
    <property type="entry name" value="PNPase_PH_RNA-bd_bac/org-type"/>
</dbReference>
<dbReference type="SUPFAM" id="SSF54211">
    <property type="entry name" value="Ribosomal protein S5 domain 2-like"/>
    <property type="match status" value="2"/>
</dbReference>
<dbReference type="Gene3D" id="3.30.230.70">
    <property type="entry name" value="GHMP Kinase, N-terminal domain"/>
    <property type="match status" value="2"/>
</dbReference>
<keyword evidence="7 8" id="KW-0694">RNA-binding</keyword>
<name>A0A497E441_UNCAE</name>
<dbReference type="Pfam" id="PF03726">
    <property type="entry name" value="PNPase"/>
    <property type="match status" value="1"/>
</dbReference>
<feature type="binding site" evidence="8">
    <location>
        <position position="493"/>
    </location>
    <ligand>
        <name>Mg(2+)</name>
        <dbReference type="ChEBI" id="CHEBI:18420"/>
    </ligand>
</feature>
<evidence type="ECO:0000256" key="6">
    <source>
        <dbReference type="ARBA" id="ARBA00022842"/>
    </source>
</evidence>
<dbReference type="InterPro" id="IPR015847">
    <property type="entry name" value="ExoRNase_PH_dom2"/>
</dbReference>
<dbReference type="GO" id="GO:0005829">
    <property type="term" value="C:cytosol"/>
    <property type="evidence" value="ECO:0007669"/>
    <property type="project" value="UniProtKB-ARBA"/>
</dbReference>
<dbReference type="PANTHER" id="PTHR11252">
    <property type="entry name" value="POLYRIBONUCLEOTIDE NUCLEOTIDYLTRANSFERASE"/>
    <property type="match status" value="1"/>
</dbReference>
<gene>
    <name evidence="8" type="primary">pnp</name>
    <name evidence="10" type="ORF">DRJ00_04710</name>
</gene>
<dbReference type="PROSITE" id="PS50126">
    <property type="entry name" value="S1"/>
    <property type="match status" value="1"/>
</dbReference>
<dbReference type="InterPro" id="IPR004087">
    <property type="entry name" value="KH_dom"/>
</dbReference>
<dbReference type="GO" id="GO:0006402">
    <property type="term" value="P:mRNA catabolic process"/>
    <property type="evidence" value="ECO:0007669"/>
    <property type="project" value="UniProtKB-UniRule"/>
</dbReference>
<dbReference type="PROSITE" id="PS50084">
    <property type="entry name" value="KH_TYPE_1"/>
    <property type="match status" value="1"/>
</dbReference>
<evidence type="ECO:0000256" key="1">
    <source>
        <dbReference type="ARBA" id="ARBA00007404"/>
    </source>
</evidence>
<dbReference type="SMART" id="SM00322">
    <property type="entry name" value="KH"/>
    <property type="match status" value="1"/>
</dbReference>
<protein>
    <recommendedName>
        <fullName evidence="8">Polyribonucleotide nucleotidyltransferase</fullName>
        <ecNumber evidence="8">2.7.7.8</ecNumber>
    </recommendedName>
    <alternativeName>
        <fullName evidence="8">Polynucleotide phosphorylase</fullName>
        <shortName evidence="8">PNPase</shortName>
    </alternativeName>
</protein>
<evidence type="ECO:0000313" key="11">
    <source>
        <dbReference type="Proteomes" id="UP000279422"/>
    </source>
</evidence>
<dbReference type="Proteomes" id="UP000279422">
    <property type="component" value="Unassembled WGS sequence"/>
</dbReference>
<dbReference type="FunFam" id="3.30.1370.10:FF:000001">
    <property type="entry name" value="Polyribonucleotide nucleotidyltransferase"/>
    <property type="match status" value="1"/>
</dbReference>
<comment type="similarity">
    <text evidence="1 8">Belongs to the polyribonucleotide nucleotidyltransferase family.</text>
</comment>
<dbReference type="InterPro" id="IPR003029">
    <property type="entry name" value="S1_domain"/>
</dbReference>
<comment type="catalytic activity">
    <reaction evidence="8">
        <text>RNA(n+1) + phosphate = RNA(n) + a ribonucleoside 5'-diphosphate</text>
        <dbReference type="Rhea" id="RHEA:22096"/>
        <dbReference type="Rhea" id="RHEA-COMP:14527"/>
        <dbReference type="Rhea" id="RHEA-COMP:17342"/>
        <dbReference type="ChEBI" id="CHEBI:43474"/>
        <dbReference type="ChEBI" id="CHEBI:57930"/>
        <dbReference type="ChEBI" id="CHEBI:140395"/>
        <dbReference type="EC" id="2.7.7.8"/>
    </reaction>
</comment>
<dbReference type="InterPro" id="IPR004088">
    <property type="entry name" value="KH_dom_type_1"/>
</dbReference>
<evidence type="ECO:0000256" key="3">
    <source>
        <dbReference type="ARBA" id="ARBA00022679"/>
    </source>
</evidence>
<dbReference type="SUPFAM" id="SSF50249">
    <property type="entry name" value="Nucleic acid-binding proteins"/>
    <property type="match status" value="1"/>
</dbReference>
<dbReference type="CDD" id="cd04472">
    <property type="entry name" value="S1_PNPase"/>
    <property type="match status" value="1"/>
</dbReference>
<dbReference type="InterPro" id="IPR036612">
    <property type="entry name" value="KH_dom_type_1_sf"/>
</dbReference>
<dbReference type="GO" id="GO:0006396">
    <property type="term" value="P:RNA processing"/>
    <property type="evidence" value="ECO:0007669"/>
    <property type="project" value="InterPro"/>
</dbReference>
<dbReference type="HAMAP" id="MF_01595">
    <property type="entry name" value="PNPase"/>
    <property type="match status" value="1"/>
</dbReference>
<dbReference type="Pfam" id="PF00013">
    <property type="entry name" value="KH_1"/>
    <property type="match status" value="1"/>
</dbReference>
<keyword evidence="3 8" id="KW-0808">Transferase</keyword>
<dbReference type="GO" id="GO:0004654">
    <property type="term" value="F:polyribonucleotide nucleotidyltransferase activity"/>
    <property type="evidence" value="ECO:0007669"/>
    <property type="project" value="UniProtKB-UniRule"/>
</dbReference>
<dbReference type="CDD" id="cd11364">
    <property type="entry name" value="RNase_PH_PNPase_2"/>
    <property type="match status" value="1"/>
</dbReference>
<reference evidence="10 11" key="1">
    <citation type="submission" date="2018-06" db="EMBL/GenBank/DDBJ databases">
        <title>Extensive metabolic versatility and redundancy in microbially diverse, dynamic hydrothermal sediments.</title>
        <authorList>
            <person name="Dombrowski N."/>
            <person name="Teske A."/>
            <person name="Baker B.J."/>
        </authorList>
    </citation>
    <scope>NUCLEOTIDE SEQUENCE [LARGE SCALE GENOMIC DNA]</scope>
    <source>
        <strain evidence="10">B47_G16</strain>
    </source>
</reference>
<comment type="caution">
    <text evidence="10">The sequence shown here is derived from an EMBL/GenBank/DDBJ whole genome shotgun (WGS) entry which is preliminary data.</text>
</comment>
<dbReference type="PIRSF" id="PIRSF005499">
    <property type="entry name" value="PNPase"/>
    <property type="match status" value="1"/>
</dbReference>
<keyword evidence="5 8" id="KW-0479">Metal-binding</keyword>
<dbReference type="SMART" id="SM00316">
    <property type="entry name" value="S1"/>
    <property type="match status" value="1"/>
</dbReference>
<dbReference type="Gene3D" id="2.40.50.140">
    <property type="entry name" value="Nucleic acid-binding proteins"/>
    <property type="match status" value="1"/>
</dbReference>
<dbReference type="NCBIfam" id="NF008805">
    <property type="entry name" value="PRK11824.1"/>
    <property type="match status" value="1"/>
</dbReference>
<dbReference type="EMBL" id="QMPZ01000055">
    <property type="protein sequence ID" value="RLE09231.1"/>
    <property type="molecule type" value="Genomic_DNA"/>
</dbReference>
<dbReference type="FunFam" id="2.40.50.140:FF:000189">
    <property type="entry name" value="Polyribonucleotide nucleotidyltransferase, putative"/>
    <property type="match status" value="1"/>
</dbReference>
<dbReference type="InterPro" id="IPR012162">
    <property type="entry name" value="PNPase"/>
</dbReference>
<comment type="subcellular location">
    <subcellularLocation>
        <location evidence="8">Cytoplasm</location>
    </subcellularLocation>
</comment>
<dbReference type="EC" id="2.7.7.8" evidence="8"/>
<evidence type="ECO:0000313" key="10">
    <source>
        <dbReference type="EMBL" id="RLE09231.1"/>
    </source>
</evidence>
<proteinExistence type="inferred from homology"/>